<dbReference type="PANTHER" id="PTHR47197">
    <property type="entry name" value="PROTEIN NIRF"/>
    <property type="match status" value="1"/>
</dbReference>
<accession>A0A2D3UW07</accession>
<reference evidence="2 3" key="1">
    <citation type="submission" date="2016-03" db="EMBL/GenBank/DDBJ databases">
        <authorList>
            <person name="Ploux O."/>
        </authorList>
    </citation>
    <scope>NUCLEOTIDE SEQUENCE [LARGE SCALE GENOMIC DNA]</scope>
    <source>
        <strain evidence="2 3">URUG2</strain>
    </source>
</reference>
<dbReference type="SUPFAM" id="SSF50974">
    <property type="entry name" value="Nitrous oxide reductase, N-terminal domain"/>
    <property type="match status" value="1"/>
</dbReference>
<dbReference type="RefSeq" id="XP_023621112.1">
    <property type="nucleotide sequence ID" value="XM_023765344.1"/>
</dbReference>
<feature type="chain" id="PRO_5013696179" description="YVTN beta-propeller repeat-containing protein" evidence="1">
    <location>
        <begin position="22"/>
        <end position="486"/>
    </location>
</feature>
<evidence type="ECO:0000313" key="3">
    <source>
        <dbReference type="Proteomes" id="UP000225277"/>
    </source>
</evidence>
<keyword evidence="1" id="KW-0732">Signal</keyword>
<dbReference type="InterPro" id="IPR051200">
    <property type="entry name" value="Host-pathogen_enzymatic-act"/>
</dbReference>
<dbReference type="NCBIfam" id="TIGR02276">
    <property type="entry name" value="beta_rpt_yvtn"/>
    <property type="match status" value="2"/>
</dbReference>
<dbReference type="InterPro" id="IPR011045">
    <property type="entry name" value="N2O_reductase_N"/>
</dbReference>
<dbReference type="InterPro" id="IPR011964">
    <property type="entry name" value="YVTN_b-propeller_repeat"/>
</dbReference>
<dbReference type="InterPro" id="IPR015943">
    <property type="entry name" value="WD40/YVTN_repeat-like_dom_sf"/>
</dbReference>
<protein>
    <recommendedName>
        <fullName evidence="4">YVTN beta-propeller repeat-containing protein</fullName>
    </recommendedName>
</protein>
<dbReference type="PANTHER" id="PTHR47197:SF3">
    <property type="entry name" value="DIHYDRO-HEME D1 DEHYDROGENASE"/>
    <property type="match status" value="1"/>
</dbReference>
<dbReference type="OrthoDB" id="3646409at2759"/>
<dbReference type="EMBL" id="FJUY01000001">
    <property type="protein sequence ID" value="CZT14214.1"/>
    <property type="molecule type" value="Genomic_DNA"/>
</dbReference>
<organism evidence="2 3">
    <name type="scientific">Ramularia collo-cygni</name>
    <dbReference type="NCBI Taxonomy" id="112498"/>
    <lineage>
        <taxon>Eukaryota</taxon>
        <taxon>Fungi</taxon>
        <taxon>Dikarya</taxon>
        <taxon>Ascomycota</taxon>
        <taxon>Pezizomycotina</taxon>
        <taxon>Dothideomycetes</taxon>
        <taxon>Dothideomycetidae</taxon>
        <taxon>Mycosphaerellales</taxon>
        <taxon>Mycosphaerellaceae</taxon>
        <taxon>Ramularia</taxon>
    </lineage>
</organism>
<proteinExistence type="predicted"/>
<keyword evidence="3" id="KW-1185">Reference proteome</keyword>
<gene>
    <name evidence="2" type="ORF">RCC_00188</name>
</gene>
<dbReference type="Gene3D" id="2.130.10.10">
    <property type="entry name" value="YVTN repeat-like/Quinoprotein amine dehydrogenase"/>
    <property type="match status" value="2"/>
</dbReference>
<dbReference type="AlphaFoldDB" id="A0A2D3UW07"/>
<dbReference type="GeneID" id="35595592"/>
<sequence>MFSAFHFHLLAALLLTSHAHAQYQAPALAGQGSAISSRDRIYTGDQTSNTVTVIDPGTSSVLGTIAFGSSRLSNNLNPQNVDSMNSHGLGFSRDGKYIVSLSTLSNTATVIRTADNTIITRAYVDRGPHEAFFAPDNRTIWIGTRGVSSVNIIDGMNGTLLDKIATGRGPSKVLFSPNGTIAYVNHIFEPVISVIDVSIREVSYNITGLADAFSSDMMISADGGSLWAAHKMSGQVSVIDLAARKVAAVLDSGPETNHPNFAIVNGTTYAFVTVAAINATRVYSQPSPAEIPVFVKNIPASGVQPHGLWPSADNTRMYVVNEHSDTMDIIDTNSLEVIKTIRIGQEGQALIYVSNAVPEGMNGTENLGKQGLGLRVESYRFPVFGNASNDETDFMTDVPKPQAQITIRKTSGLDMFQVIGRNLVLNGTYTVSARRQSSDENSRTPLMTFTANTRTRTGCGTAPQALAFFKFWDVYDVQSLEVRQGA</sequence>
<evidence type="ECO:0000313" key="2">
    <source>
        <dbReference type="EMBL" id="CZT14214.1"/>
    </source>
</evidence>
<dbReference type="Proteomes" id="UP000225277">
    <property type="component" value="Unassembled WGS sequence"/>
</dbReference>
<evidence type="ECO:0000256" key="1">
    <source>
        <dbReference type="SAM" id="SignalP"/>
    </source>
</evidence>
<feature type="signal peptide" evidence="1">
    <location>
        <begin position="1"/>
        <end position="21"/>
    </location>
</feature>
<name>A0A2D3UW07_9PEZI</name>
<evidence type="ECO:0008006" key="4">
    <source>
        <dbReference type="Google" id="ProtNLM"/>
    </source>
</evidence>